<dbReference type="PANTHER" id="PTHR11362">
    <property type="entry name" value="PHOSPHATIDYLETHANOLAMINE-BINDING PROTEIN"/>
    <property type="match status" value="1"/>
</dbReference>
<organism evidence="1 2">
    <name type="scientific">Aspergillus sclerotialis</name>
    <dbReference type="NCBI Taxonomy" id="2070753"/>
    <lineage>
        <taxon>Eukaryota</taxon>
        <taxon>Fungi</taxon>
        <taxon>Dikarya</taxon>
        <taxon>Ascomycota</taxon>
        <taxon>Pezizomycotina</taxon>
        <taxon>Eurotiomycetes</taxon>
        <taxon>Eurotiomycetidae</taxon>
        <taxon>Eurotiales</taxon>
        <taxon>Aspergillaceae</taxon>
        <taxon>Aspergillus</taxon>
        <taxon>Aspergillus subgen. Polypaecilum</taxon>
    </lineage>
</organism>
<dbReference type="Pfam" id="PF01161">
    <property type="entry name" value="PBP"/>
    <property type="match status" value="1"/>
</dbReference>
<comment type="caution">
    <text evidence="1">The sequence shown here is derived from an EMBL/GenBank/DDBJ whole genome shotgun (WGS) entry which is preliminary data.</text>
</comment>
<proteinExistence type="predicted"/>
<dbReference type="InterPro" id="IPR036610">
    <property type="entry name" value="PEBP-like_sf"/>
</dbReference>
<evidence type="ECO:0000313" key="1">
    <source>
        <dbReference type="EMBL" id="RJE26914.1"/>
    </source>
</evidence>
<evidence type="ECO:0000313" key="2">
    <source>
        <dbReference type="Proteomes" id="UP000266188"/>
    </source>
</evidence>
<dbReference type="GO" id="GO:0005543">
    <property type="term" value="F:phospholipid binding"/>
    <property type="evidence" value="ECO:0007669"/>
    <property type="project" value="TreeGrafter"/>
</dbReference>
<reference evidence="2" key="1">
    <citation type="submission" date="2017-02" db="EMBL/GenBank/DDBJ databases">
        <authorList>
            <person name="Tafer H."/>
            <person name="Lopandic K."/>
        </authorList>
    </citation>
    <scope>NUCLEOTIDE SEQUENCE [LARGE SCALE GENOMIC DNA]</scope>
    <source>
        <strain evidence="2">CBS 366.77</strain>
    </source>
</reference>
<dbReference type="SUPFAM" id="SSF49777">
    <property type="entry name" value="PEBP-like"/>
    <property type="match status" value="1"/>
</dbReference>
<dbReference type="GO" id="GO:0030414">
    <property type="term" value="F:peptidase inhibitor activity"/>
    <property type="evidence" value="ECO:0007669"/>
    <property type="project" value="TreeGrafter"/>
</dbReference>
<dbReference type="GO" id="GO:0030162">
    <property type="term" value="P:regulation of proteolysis"/>
    <property type="evidence" value="ECO:0007669"/>
    <property type="project" value="TreeGrafter"/>
</dbReference>
<dbReference type="InterPro" id="IPR008914">
    <property type="entry name" value="PEBP"/>
</dbReference>
<gene>
    <name evidence="1" type="ORF">PHISCL_00721</name>
</gene>
<dbReference type="InterPro" id="IPR035810">
    <property type="entry name" value="PEBP_euk"/>
</dbReference>
<dbReference type="PANTHER" id="PTHR11362:SF78">
    <property type="entry name" value="PROTEASE INHIBITOR"/>
    <property type="match status" value="1"/>
</dbReference>
<dbReference type="Proteomes" id="UP000266188">
    <property type="component" value="Unassembled WGS sequence"/>
</dbReference>
<dbReference type="FunFam" id="3.90.280.10:FF:000013">
    <property type="entry name" value="Protease inhibitor (Tfs1), putative"/>
    <property type="match status" value="1"/>
</dbReference>
<dbReference type="CDD" id="cd00866">
    <property type="entry name" value="PEBP_euk"/>
    <property type="match status" value="1"/>
</dbReference>
<accession>A0A3A3A5C8</accession>
<sequence>MITSNIVNDAMSQIESDSSKTLGLKIGSQNIELGQYIKATEAQSIPELSFPVTRASKTYLVISLDLDAPFPSVSFLSPILHWIQPGLKISQDETGSTTLKGDAPFVANYIGPSPPPGSGPHRYTFFLYEQPEDFNAKKYAPPQGREMGVYGRVRFDFDTWAKEVGLGELVAGNYFWSN</sequence>
<dbReference type="GO" id="GO:0046578">
    <property type="term" value="P:regulation of Ras protein signal transduction"/>
    <property type="evidence" value="ECO:0007669"/>
    <property type="project" value="TreeGrafter"/>
</dbReference>
<dbReference type="EMBL" id="MVGC01000012">
    <property type="protein sequence ID" value="RJE26914.1"/>
    <property type="molecule type" value="Genomic_DNA"/>
</dbReference>
<dbReference type="AlphaFoldDB" id="A0A3A3A5C8"/>
<dbReference type="Gene3D" id="3.90.280.10">
    <property type="entry name" value="PEBP-like"/>
    <property type="match status" value="1"/>
</dbReference>
<name>A0A3A3A5C8_9EURO</name>
<dbReference type="OrthoDB" id="2506647at2759"/>
<dbReference type="STRING" id="2070753.A0A3A3A5C8"/>
<keyword evidence="2" id="KW-1185">Reference proteome</keyword>
<protein>
    <submittedName>
        <fullName evidence="1">Protease inhibitor Tfs1</fullName>
    </submittedName>
</protein>